<accession>A0A5J9SLJ1</accession>
<organism evidence="2 3">
    <name type="scientific">Eragrostis curvula</name>
    <name type="common">weeping love grass</name>
    <dbReference type="NCBI Taxonomy" id="38414"/>
    <lineage>
        <taxon>Eukaryota</taxon>
        <taxon>Viridiplantae</taxon>
        <taxon>Streptophyta</taxon>
        <taxon>Embryophyta</taxon>
        <taxon>Tracheophyta</taxon>
        <taxon>Spermatophyta</taxon>
        <taxon>Magnoliopsida</taxon>
        <taxon>Liliopsida</taxon>
        <taxon>Poales</taxon>
        <taxon>Poaceae</taxon>
        <taxon>PACMAD clade</taxon>
        <taxon>Chloridoideae</taxon>
        <taxon>Eragrostideae</taxon>
        <taxon>Eragrostidinae</taxon>
        <taxon>Eragrostis</taxon>
    </lineage>
</organism>
<evidence type="ECO:0000313" key="3">
    <source>
        <dbReference type="Proteomes" id="UP000324897"/>
    </source>
</evidence>
<dbReference type="EMBL" id="RWGY01000670">
    <property type="protein sequence ID" value="TVT99861.1"/>
    <property type="molecule type" value="Genomic_DNA"/>
</dbReference>
<reference evidence="2 3" key="1">
    <citation type="journal article" date="2019" name="Sci. Rep.">
        <title>A high-quality genome of Eragrostis curvula grass provides insights into Poaceae evolution and supports new strategies to enhance forage quality.</title>
        <authorList>
            <person name="Carballo J."/>
            <person name="Santos B.A.C.M."/>
            <person name="Zappacosta D."/>
            <person name="Garbus I."/>
            <person name="Selva J.P."/>
            <person name="Gallo C.A."/>
            <person name="Diaz A."/>
            <person name="Albertini E."/>
            <person name="Caccamo M."/>
            <person name="Echenique V."/>
        </authorList>
    </citation>
    <scope>NUCLEOTIDE SEQUENCE [LARGE SCALE GENOMIC DNA]</scope>
    <source>
        <strain evidence="3">cv. Victoria</strain>
        <tissue evidence="2">Leaf</tissue>
    </source>
</reference>
<evidence type="ECO:0000259" key="1">
    <source>
        <dbReference type="Pfam" id="PF08268"/>
    </source>
</evidence>
<evidence type="ECO:0000313" key="2">
    <source>
        <dbReference type="EMBL" id="TVT99861.1"/>
    </source>
</evidence>
<feature type="domain" description="F-box associated beta-propeller type 3" evidence="1">
    <location>
        <begin position="65"/>
        <end position="273"/>
    </location>
</feature>
<gene>
    <name evidence="2" type="ORF">EJB05_54748</name>
</gene>
<dbReference type="SUPFAM" id="SSF117281">
    <property type="entry name" value="Kelch motif"/>
    <property type="match status" value="1"/>
</dbReference>
<keyword evidence="3" id="KW-1185">Reference proteome</keyword>
<protein>
    <recommendedName>
        <fullName evidence="1">F-box associated beta-propeller type 3 domain-containing protein</fullName>
    </recommendedName>
</protein>
<dbReference type="AlphaFoldDB" id="A0A5J9SLJ1"/>
<name>A0A5J9SLJ1_9POAL</name>
<proteinExistence type="predicted"/>
<dbReference type="InterPro" id="IPR015915">
    <property type="entry name" value="Kelch-typ_b-propeller"/>
</dbReference>
<sequence length="293" mass="33390">MDHTHPFAKTHSDAVPYYETNLPTQLQPSDWQCCPSQPTISGSSPYETFDIHYCHSTIGRAVPSGAYKVVRLRDAWSAEGDSQICQIATLEEDDDEQPTWRQRPEPPVLTCWCSGCTATVNGVLYFMDRGGGRYGYYKHPGPSGWNHIASFDLESEEWRLMINCPPPIRHAKKEDSWEITLAELKGALCMVQTVRARECYTNIWRLVDSQRSVWVKEGSIPMTQSWGFLKALEIFEDGRILMLSAFDKEEEQRSARSCVLQLYDPSKETLTDVMEMTEEFRGPLTLYPGSLLS</sequence>
<feature type="non-terminal residue" evidence="2">
    <location>
        <position position="1"/>
    </location>
</feature>
<dbReference type="OrthoDB" id="695600at2759"/>
<dbReference type="PANTHER" id="PTHR31111">
    <property type="entry name" value="BNAA05G37150D PROTEIN-RELATED"/>
    <property type="match status" value="1"/>
</dbReference>
<dbReference type="Proteomes" id="UP000324897">
    <property type="component" value="Unassembled WGS sequence"/>
</dbReference>
<dbReference type="Gramene" id="TVT99861">
    <property type="protein sequence ID" value="TVT99861"/>
    <property type="gene ID" value="EJB05_54748"/>
</dbReference>
<dbReference type="InterPro" id="IPR013187">
    <property type="entry name" value="F-box-assoc_dom_typ3"/>
</dbReference>
<dbReference type="PANTHER" id="PTHR31111:SF136">
    <property type="entry name" value="F-BOX ASSOCIATED DOMAIN-CONTAINING PROTEIN"/>
    <property type="match status" value="1"/>
</dbReference>
<dbReference type="Pfam" id="PF08268">
    <property type="entry name" value="FBA_3"/>
    <property type="match status" value="1"/>
</dbReference>
<comment type="caution">
    <text evidence="2">The sequence shown here is derived from an EMBL/GenBank/DDBJ whole genome shotgun (WGS) entry which is preliminary data.</text>
</comment>
<dbReference type="Gene3D" id="2.120.10.80">
    <property type="entry name" value="Kelch-type beta propeller"/>
    <property type="match status" value="1"/>
</dbReference>